<keyword evidence="1" id="KW-1133">Transmembrane helix</keyword>
<comment type="caution">
    <text evidence="2">The sequence shown here is derived from an EMBL/GenBank/DDBJ whole genome shotgun (WGS) entry which is preliminary data.</text>
</comment>
<evidence type="ECO:0000256" key="1">
    <source>
        <dbReference type="SAM" id="Phobius"/>
    </source>
</evidence>
<feature type="transmembrane region" description="Helical" evidence="1">
    <location>
        <begin position="12"/>
        <end position="32"/>
    </location>
</feature>
<organism evidence="2">
    <name type="scientific">marine sediment metagenome</name>
    <dbReference type="NCBI Taxonomy" id="412755"/>
    <lineage>
        <taxon>unclassified sequences</taxon>
        <taxon>metagenomes</taxon>
        <taxon>ecological metagenomes</taxon>
    </lineage>
</organism>
<gene>
    <name evidence="2" type="ORF">LCGC14_1776390</name>
</gene>
<accession>A0A0F9JWE6</accession>
<keyword evidence="1" id="KW-0472">Membrane</keyword>
<sequence>MIKKVGNSGKGLAVFGLIIALAGLGLGGYAVFTIMTAEDTTSIKGTWYDTVNFHETTMIFGNISLV</sequence>
<dbReference type="EMBL" id="LAZR01016729">
    <property type="protein sequence ID" value="KKM03243.1"/>
    <property type="molecule type" value="Genomic_DNA"/>
</dbReference>
<evidence type="ECO:0000313" key="2">
    <source>
        <dbReference type="EMBL" id="KKM03243.1"/>
    </source>
</evidence>
<proteinExistence type="predicted"/>
<reference evidence="2" key="1">
    <citation type="journal article" date="2015" name="Nature">
        <title>Complex archaea that bridge the gap between prokaryotes and eukaryotes.</title>
        <authorList>
            <person name="Spang A."/>
            <person name="Saw J.H."/>
            <person name="Jorgensen S.L."/>
            <person name="Zaremba-Niedzwiedzka K."/>
            <person name="Martijn J."/>
            <person name="Lind A.E."/>
            <person name="van Eijk R."/>
            <person name="Schleper C."/>
            <person name="Guy L."/>
            <person name="Ettema T.J."/>
        </authorList>
    </citation>
    <scope>NUCLEOTIDE SEQUENCE</scope>
</reference>
<keyword evidence="1" id="KW-0812">Transmembrane</keyword>
<dbReference type="AlphaFoldDB" id="A0A0F9JWE6"/>
<name>A0A0F9JWE6_9ZZZZ</name>
<protein>
    <submittedName>
        <fullName evidence="2">Uncharacterized protein</fullName>
    </submittedName>
</protein>